<dbReference type="InterPro" id="IPR004107">
    <property type="entry name" value="Integrase_SAM-like_N"/>
</dbReference>
<dbReference type="Gene3D" id="1.10.150.130">
    <property type="match status" value="1"/>
</dbReference>
<keyword evidence="1 2" id="KW-0238">DNA-binding</keyword>
<evidence type="ECO:0000256" key="2">
    <source>
        <dbReference type="PROSITE-ProRule" id="PRU01248"/>
    </source>
</evidence>
<name>A0A561W599_9ACTN</name>
<dbReference type="AlphaFoldDB" id="A0A561W599"/>
<evidence type="ECO:0000313" key="6">
    <source>
        <dbReference type="Proteomes" id="UP000317685"/>
    </source>
</evidence>
<dbReference type="PROSITE" id="PS51900">
    <property type="entry name" value="CB"/>
    <property type="match status" value="1"/>
</dbReference>
<dbReference type="GO" id="GO:0003677">
    <property type="term" value="F:DNA binding"/>
    <property type="evidence" value="ECO:0007669"/>
    <property type="project" value="UniProtKB-UniRule"/>
</dbReference>
<keyword evidence="6" id="KW-1185">Reference proteome</keyword>
<reference evidence="5 6" key="1">
    <citation type="submission" date="2019-06" db="EMBL/GenBank/DDBJ databases">
        <title>Sequencing the genomes of 1000 actinobacteria strains.</title>
        <authorList>
            <person name="Klenk H.-P."/>
        </authorList>
    </citation>
    <scope>NUCLEOTIDE SEQUENCE [LARGE SCALE GENOMIC DNA]</scope>
    <source>
        <strain evidence="5 6">DSM 45885</strain>
    </source>
</reference>
<dbReference type="InterPro" id="IPR044068">
    <property type="entry name" value="CB"/>
</dbReference>
<sequence>MARPELPIGTWGNIRTQKLGANRFRARARFRDYDGKTRDIEATGTTGPAAARALKVKLRDRTTPNDDEITRETRVSTLADLWIEEITTEERIAPQTIQRYETSTRNAILPALGNLRIREASVGRLDRFLRDTAKDRPSAAKGAKVVLSQMFALAVRDPHQPGTRHRPAPQTPPRCRRPH</sequence>
<proteinExistence type="predicted"/>
<evidence type="ECO:0000259" key="4">
    <source>
        <dbReference type="PROSITE" id="PS51900"/>
    </source>
</evidence>
<dbReference type="GO" id="GO:0015074">
    <property type="term" value="P:DNA integration"/>
    <property type="evidence" value="ECO:0007669"/>
    <property type="project" value="InterPro"/>
</dbReference>
<feature type="region of interest" description="Disordered" evidence="3">
    <location>
        <begin position="155"/>
        <end position="179"/>
    </location>
</feature>
<evidence type="ECO:0000313" key="5">
    <source>
        <dbReference type="EMBL" id="TWG19041.1"/>
    </source>
</evidence>
<protein>
    <submittedName>
        <fullName evidence="5">Integrase-like protein</fullName>
    </submittedName>
</protein>
<accession>A0A561W599</accession>
<gene>
    <name evidence="5" type="ORF">FHU34_114416</name>
</gene>
<dbReference type="Proteomes" id="UP000317685">
    <property type="component" value="Unassembled WGS sequence"/>
</dbReference>
<feature type="domain" description="Core-binding (CB)" evidence="4">
    <location>
        <begin position="73"/>
        <end position="155"/>
    </location>
</feature>
<dbReference type="SUPFAM" id="SSF56349">
    <property type="entry name" value="DNA breaking-rejoining enzymes"/>
    <property type="match status" value="1"/>
</dbReference>
<dbReference type="InterPro" id="IPR011010">
    <property type="entry name" value="DNA_brk_join_enz"/>
</dbReference>
<evidence type="ECO:0000256" key="3">
    <source>
        <dbReference type="SAM" id="MobiDB-lite"/>
    </source>
</evidence>
<evidence type="ECO:0000256" key="1">
    <source>
        <dbReference type="ARBA" id="ARBA00023125"/>
    </source>
</evidence>
<comment type="caution">
    <text evidence="5">The sequence shown here is derived from an EMBL/GenBank/DDBJ whole genome shotgun (WGS) entry which is preliminary data.</text>
</comment>
<dbReference type="Pfam" id="PF14659">
    <property type="entry name" value="Phage_int_SAM_3"/>
    <property type="match status" value="1"/>
</dbReference>
<dbReference type="InterPro" id="IPR010998">
    <property type="entry name" value="Integrase_recombinase_N"/>
</dbReference>
<organism evidence="5 6">
    <name type="scientific">Micromonospora taraxaci</name>
    <dbReference type="NCBI Taxonomy" id="1316803"/>
    <lineage>
        <taxon>Bacteria</taxon>
        <taxon>Bacillati</taxon>
        <taxon>Actinomycetota</taxon>
        <taxon>Actinomycetes</taxon>
        <taxon>Micromonosporales</taxon>
        <taxon>Micromonosporaceae</taxon>
        <taxon>Micromonospora</taxon>
    </lineage>
</organism>
<dbReference type="EMBL" id="VIWZ01000001">
    <property type="protein sequence ID" value="TWG19041.1"/>
    <property type="molecule type" value="Genomic_DNA"/>
</dbReference>